<reference evidence="9" key="2">
    <citation type="journal article" date="2021" name="PeerJ">
        <title>Extensive microbial diversity within the chicken gut microbiome revealed by metagenomics and culture.</title>
        <authorList>
            <person name="Gilroy R."/>
            <person name="Ravi A."/>
            <person name="Getino M."/>
            <person name="Pursley I."/>
            <person name="Horton D.L."/>
            <person name="Alikhan N.F."/>
            <person name="Baker D."/>
            <person name="Gharbi K."/>
            <person name="Hall N."/>
            <person name="Watson M."/>
            <person name="Adriaenssens E.M."/>
            <person name="Foster-Nyarko E."/>
            <person name="Jarju S."/>
            <person name="Secka A."/>
            <person name="Antonio M."/>
            <person name="Oren A."/>
            <person name="Chaudhuri R.R."/>
            <person name="La Ragione R."/>
            <person name="Hildebrand F."/>
            <person name="Pallen M.J."/>
        </authorList>
    </citation>
    <scope>NUCLEOTIDE SEQUENCE</scope>
    <source>
        <strain evidence="9">3924</strain>
    </source>
</reference>
<evidence type="ECO:0000256" key="4">
    <source>
        <dbReference type="ARBA" id="ARBA00022692"/>
    </source>
</evidence>
<evidence type="ECO:0000256" key="5">
    <source>
        <dbReference type="ARBA" id="ARBA00022989"/>
    </source>
</evidence>
<evidence type="ECO:0000256" key="1">
    <source>
        <dbReference type="ARBA" id="ARBA00004651"/>
    </source>
</evidence>
<accession>A0A940DKK3</accession>
<evidence type="ECO:0000256" key="7">
    <source>
        <dbReference type="PIRSR" id="PIRSR600715-1"/>
    </source>
</evidence>
<dbReference type="AlphaFoldDB" id="A0A940DKK3"/>
<dbReference type="GO" id="GO:0044038">
    <property type="term" value="P:cell wall macromolecule biosynthetic process"/>
    <property type="evidence" value="ECO:0007669"/>
    <property type="project" value="TreeGrafter"/>
</dbReference>
<feature type="transmembrane region" description="Helical" evidence="8">
    <location>
        <begin position="159"/>
        <end position="176"/>
    </location>
</feature>
<dbReference type="GO" id="GO:0046872">
    <property type="term" value="F:metal ion binding"/>
    <property type="evidence" value="ECO:0007669"/>
    <property type="project" value="UniProtKB-KW"/>
</dbReference>
<keyword evidence="2" id="KW-1003">Cell membrane</keyword>
<keyword evidence="6 8" id="KW-0472">Membrane</keyword>
<evidence type="ECO:0000313" key="9">
    <source>
        <dbReference type="EMBL" id="MBO8440243.1"/>
    </source>
</evidence>
<proteinExistence type="predicted"/>
<keyword evidence="4 8" id="KW-0812">Transmembrane</keyword>
<protein>
    <submittedName>
        <fullName evidence="9">Undecaprenyl/decaprenyl-phosphate alpha-N-acetylglucosaminyl 1-phosphate transferase</fullName>
    </submittedName>
</protein>
<feature type="transmembrane region" description="Helical" evidence="8">
    <location>
        <begin position="104"/>
        <end position="127"/>
    </location>
</feature>
<feature type="transmembrane region" description="Helical" evidence="8">
    <location>
        <begin position="254"/>
        <end position="271"/>
    </location>
</feature>
<keyword evidence="3 9" id="KW-0808">Transferase</keyword>
<feature type="transmembrane region" description="Helical" evidence="8">
    <location>
        <begin position="133"/>
        <end position="152"/>
    </location>
</feature>
<dbReference type="PANTHER" id="PTHR22926">
    <property type="entry name" value="PHOSPHO-N-ACETYLMURAMOYL-PENTAPEPTIDE-TRANSFERASE"/>
    <property type="match status" value="1"/>
</dbReference>
<feature type="transmembrane region" description="Helical" evidence="8">
    <location>
        <begin position="73"/>
        <end position="92"/>
    </location>
</feature>
<evidence type="ECO:0000256" key="2">
    <source>
        <dbReference type="ARBA" id="ARBA00022475"/>
    </source>
</evidence>
<keyword evidence="7" id="KW-0479">Metal-binding</keyword>
<feature type="binding site" evidence="7">
    <location>
        <position position="219"/>
    </location>
    <ligand>
        <name>Mg(2+)</name>
        <dbReference type="ChEBI" id="CHEBI:18420"/>
    </ligand>
</feature>
<keyword evidence="7" id="KW-0460">Magnesium</keyword>
<dbReference type="PROSITE" id="PS01348">
    <property type="entry name" value="MRAY_2"/>
    <property type="match status" value="1"/>
</dbReference>
<feature type="binding site" evidence="7">
    <location>
        <position position="154"/>
    </location>
    <ligand>
        <name>Mg(2+)</name>
        <dbReference type="ChEBI" id="CHEBI:18420"/>
    </ligand>
</feature>
<feature type="transmembrane region" description="Helical" evidence="8">
    <location>
        <begin position="215"/>
        <end position="234"/>
    </location>
</feature>
<feature type="transmembrane region" description="Helical" evidence="8">
    <location>
        <begin position="182"/>
        <end position="203"/>
    </location>
</feature>
<dbReference type="GO" id="GO:0009103">
    <property type="term" value="P:lipopolysaccharide biosynthetic process"/>
    <property type="evidence" value="ECO:0007669"/>
    <property type="project" value="TreeGrafter"/>
</dbReference>
<comment type="subcellular location">
    <subcellularLocation>
        <location evidence="1">Cell membrane</location>
        <topology evidence="1">Multi-pass membrane protein</topology>
    </subcellularLocation>
</comment>
<gene>
    <name evidence="9" type="ORF">IAC51_06285</name>
</gene>
<dbReference type="GO" id="GO:0071555">
    <property type="term" value="P:cell wall organization"/>
    <property type="evidence" value="ECO:0007669"/>
    <property type="project" value="TreeGrafter"/>
</dbReference>
<evidence type="ECO:0000313" key="10">
    <source>
        <dbReference type="Proteomes" id="UP000712007"/>
    </source>
</evidence>
<dbReference type="EMBL" id="JADIMV010000107">
    <property type="protein sequence ID" value="MBO8440243.1"/>
    <property type="molecule type" value="Genomic_DNA"/>
</dbReference>
<dbReference type="InterPro" id="IPR018480">
    <property type="entry name" value="PNAcMuramoyl-5peptid_Trfase_CS"/>
</dbReference>
<comment type="cofactor">
    <cofactor evidence="7">
        <name>Mg(2+)</name>
        <dbReference type="ChEBI" id="CHEBI:18420"/>
    </cofactor>
</comment>
<organism evidence="9 10">
    <name type="scientific">Candidatus Aphodosoma intestinipullorum</name>
    <dbReference type="NCBI Taxonomy" id="2840674"/>
    <lineage>
        <taxon>Bacteria</taxon>
        <taxon>Pseudomonadati</taxon>
        <taxon>Bacteroidota</taxon>
        <taxon>Bacteroidia</taxon>
        <taxon>Bacteroidales</taxon>
        <taxon>Candidatus Aphodosoma</taxon>
    </lineage>
</organism>
<evidence type="ECO:0000256" key="8">
    <source>
        <dbReference type="SAM" id="Phobius"/>
    </source>
</evidence>
<dbReference type="CDD" id="cd06853">
    <property type="entry name" value="GT_WecA_like"/>
    <property type="match status" value="1"/>
</dbReference>
<evidence type="ECO:0000256" key="3">
    <source>
        <dbReference type="ARBA" id="ARBA00022679"/>
    </source>
</evidence>
<dbReference type="Pfam" id="PF00953">
    <property type="entry name" value="Glycos_transf_4"/>
    <property type="match status" value="1"/>
</dbReference>
<dbReference type="GO" id="GO:0005886">
    <property type="term" value="C:plasma membrane"/>
    <property type="evidence" value="ECO:0007669"/>
    <property type="project" value="UniProtKB-SubCell"/>
</dbReference>
<keyword evidence="5 8" id="KW-1133">Transmembrane helix</keyword>
<dbReference type="PANTHER" id="PTHR22926:SF3">
    <property type="entry name" value="UNDECAPRENYL-PHOSPHATE ALPHA-N-ACETYLGLUCOSAMINYL 1-PHOSPHATE TRANSFERASE"/>
    <property type="match status" value="1"/>
</dbReference>
<feature type="transmembrane region" description="Helical" evidence="8">
    <location>
        <begin position="302"/>
        <end position="320"/>
    </location>
</feature>
<dbReference type="InterPro" id="IPR000715">
    <property type="entry name" value="Glycosyl_transferase_4"/>
</dbReference>
<dbReference type="Proteomes" id="UP000712007">
    <property type="component" value="Unassembled WGS sequence"/>
</dbReference>
<feature type="transmembrane region" description="Helical" evidence="8">
    <location>
        <begin position="37"/>
        <end position="61"/>
    </location>
</feature>
<name>A0A940DKK3_9BACT</name>
<feature type="transmembrane region" description="Helical" evidence="8">
    <location>
        <begin position="326"/>
        <end position="345"/>
    </location>
</feature>
<comment type="caution">
    <text evidence="9">The sequence shown here is derived from an EMBL/GenBank/DDBJ whole genome shotgun (WGS) entry which is preliminary data.</text>
</comment>
<reference evidence="9" key="1">
    <citation type="submission" date="2020-10" db="EMBL/GenBank/DDBJ databases">
        <authorList>
            <person name="Gilroy R."/>
        </authorList>
    </citation>
    <scope>NUCLEOTIDE SEQUENCE</scope>
    <source>
        <strain evidence="9">3924</strain>
    </source>
</reference>
<sequence>MVSAGVLIPKILLISFRKRLFDRPDERKLHHCAVPRLGGMAFLPVIFFSLLLLTGVSLLMGDSRLHLQIGAEATELSFACCSLIVLYLVGIADDLIGVRYRAKFAVQILCGLFTVVSGLSVGSLFGVAGIGVLPLWAAWPLTVFIVVFIINAVNLIDGIDGLASGLSAVALLFYGVELLSSGKYVCALLAFATLGTIIPFFYYNVFGNPQRGRKIFMGDTGSLTIGFILCYLSIQVARTVPEAGVSAECNRLIVAFSPLFIPCFDVVRVVIHRLRSGRSPFIADKNHIHHKLLAVGMTQRQAMTVIIAAAIVFTLINIWLSRCVNVNVLLAADILLYTAVNIRLTRRITKRGGSRIH</sequence>
<dbReference type="GO" id="GO:0016780">
    <property type="term" value="F:phosphotransferase activity, for other substituted phosphate groups"/>
    <property type="evidence" value="ECO:0007669"/>
    <property type="project" value="InterPro"/>
</dbReference>
<evidence type="ECO:0000256" key="6">
    <source>
        <dbReference type="ARBA" id="ARBA00023136"/>
    </source>
</evidence>